<dbReference type="HOGENOM" id="CLU_1056123_0_0_4"/>
<dbReference type="AlphaFoldDB" id="E6V917"/>
<evidence type="ECO:0000313" key="3">
    <source>
        <dbReference type="Proteomes" id="UP000008917"/>
    </source>
</evidence>
<keyword evidence="1" id="KW-0812">Transmembrane</keyword>
<gene>
    <name evidence="2" type="ordered locus">Varpa_3153</name>
</gene>
<feature type="transmembrane region" description="Helical" evidence="1">
    <location>
        <begin position="84"/>
        <end position="103"/>
    </location>
</feature>
<proteinExistence type="predicted"/>
<feature type="transmembrane region" description="Helical" evidence="1">
    <location>
        <begin position="52"/>
        <end position="72"/>
    </location>
</feature>
<reference evidence="3" key="1">
    <citation type="submission" date="2010-12" db="EMBL/GenBank/DDBJ databases">
        <title>Complete sequence of Variovorax paradoxus EPS.</title>
        <authorList>
            <consortium name="US DOE Joint Genome Institute"/>
            <person name="Lucas S."/>
            <person name="Copeland A."/>
            <person name="Lapidus A."/>
            <person name="Cheng J.-F."/>
            <person name="Goodwin L."/>
            <person name="Pitluck S."/>
            <person name="Teshima H."/>
            <person name="Detter J.C."/>
            <person name="Han C."/>
            <person name="Tapia R."/>
            <person name="Land M."/>
            <person name="Hauser L."/>
            <person name="Kyrpides N."/>
            <person name="Ivanova N."/>
            <person name="Ovchinnikova G."/>
            <person name="Orwin P."/>
            <person name="Han J.-I.G."/>
            <person name="Woyke T."/>
        </authorList>
    </citation>
    <scope>NUCLEOTIDE SEQUENCE [LARGE SCALE GENOMIC DNA]</scope>
    <source>
        <strain evidence="3">EPS</strain>
    </source>
</reference>
<dbReference type="EMBL" id="CP002417">
    <property type="protein sequence ID" value="ADU37340.1"/>
    <property type="molecule type" value="Genomic_DNA"/>
</dbReference>
<feature type="transmembrane region" description="Helical" evidence="1">
    <location>
        <begin position="189"/>
        <end position="207"/>
    </location>
</feature>
<keyword evidence="1" id="KW-0472">Membrane</keyword>
<dbReference type="KEGG" id="vpe:Varpa_3153"/>
<feature type="transmembrane region" description="Helical" evidence="1">
    <location>
        <begin position="109"/>
        <end position="129"/>
    </location>
</feature>
<accession>E6V917</accession>
<name>E6V917_VARPE</name>
<protein>
    <submittedName>
        <fullName evidence="2">Uncharacterized protein</fullName>
    </submittedName>
</protein>
<dbReference type="Proteomes" id="UP000008917">
    <property type="component" value="Chromosome"/>
</dbReference>
<feature type="transmembrane region" description="Helical" evidence="1">
    <location>
        <begin position="159"/>
        <end position="177"/>
    </location>
</feature>
<dbReference type="STRING" id="595537.Varpa_3153"/>
<evidence type="ECO:0000256" key="1">
    <source>
        <dbReference type="SAM" id="Phobius"/>
    </source>
</evidence>
<feature type="transmembrane region" description="Helical" evidence="1">
    <location>
        <begin position="214"/>
        <end position="230"/>
    </location>
</feature>
<keyword evidence="1" id="KW-1133">Transmembrane helix</keyword>
<reference evidence="2 3" key="2">
    <citation type="journal article" date="2013" name="Genome Announc.">
        <title>Genome of the Root-Associated Plant Growth-Promoting Bacterium Variovorax paradoxus Strain EPS.</title>
        <authorList>
            <person name="Han J.I."/>
            <person name="Spain J.C."/>
            <person name="Leadbetter J.R."/>
            <person name="Ovchinnikova G."/>
            <person name="Goodwin L.A."/>
            <person name="Han C.S."/>
            <person name="Woyke T."/>
            <person name="Davenport K.W."/>
            <person name="Orwin P.M."/>
        </authorList>
    </citation>
    <scope>NUCLEOTIDE SEQUENCE [LARGE SCALE GENOMIC DNA]</scope>
    <source>
        <strain evidence="2 3">EPS</strain>
    </source>
</reference>
<evidence type="ECO:0000313" key="2">
    <source>
        <dbReference type="EMBL" id="ADU37340.1"/>
    </source>
</evidence>
<organism evidence="2 3">
    <name type="scientific">Variovorax paradoxus (strain EPS)</name>
    <dbReference type="NCBI Taxonomy" id="595537"/>
    <lineage>
        <taxon>Bacteria</taxon>
        <taxon>Pseudomonadati</taxon>
        <taxon>Pseudomonadota</taxon>
        <taxon>Betaproteobacteria</taxon>
        <taxon>Burkholderiales</taxon>
        <taxon>Comamonadaceae</taxon>
        <taxon>Variovorax</taxon>
    </lineage>
</organism>
<sequence length="264" mass="28136">MSVSSSLHTRDATLAERFFLGLHAMVPAALLAISLAQLFPPARWGALAQRPAWTLWGAVVLWLAFGLLPALLLRRRLMLWRTALVFTAILLMATASAGIVLSSAQASPFALVLGVLGVASLALATSLGPHRVREHRPGRGLASKAVLARSRPLWRRLRASLPFWVAGGLMVEGFRLAHMSAGEPHRDSGMVAMLAAFFLLLPAATLASWLRRTAVVLAIAAAAVFAWLVLRSGLAQWGLGAVLSLGAALQMGWGAPHKSLNEGR</sequence>
<dbReference type="eggNOG" id="ENOG50345WE">
    <property type="taxonomic scope" value="Bacteria"/>
</dbReference>
<feature type="transmembrane region" description="Helical" evidence="1">
    <location>
        <begin position="20"/>
        <end position="40"/>
    </location>
</feature>